<proteinExistence type="predicted"/>
<evidence type="ECO:0000313" key="3">
    <source>
        <dbReference type="Proteomes" id="UP000250241"/>
    </source>
</evidence>
<gene>
    <name evidence="2" type="ORF">RA11412_1864</name>
</gene>
<accession>A0A2Z5R0J9</accession>
<keyword evidence="2" id="KW-0378">Hydrolase</keyword>
<dbReference type="KEGG" id="raj:RA11412_1864"/>
<reference evidence="2 3" key="1">
    <citation type="submission" date="2016-10" db="EMBL/GenBank/DDBJ databases">
        <title>Genome sequence of Rothia aeria strain JCM11412.</title>
        <authorList>
            <person name="Nambu T."/>
        </authorList>
    </citation>
    <scope>NUCLEOTIDE SEQUENCE [LARGE SCALE GENOMIC DNA]</scope>
    <source>
        <strain evidence="2 3">JCM 11412</strain>
    </source>
</reference>
<evidence type="ECO:0000256" key="1">
    <source>
        <dbReference type="SAM" id="MobiDB-lite"/>
    </source>
</evidence>
<dbReference type="GO" id="GO:0004386">
    <property type="term" value="F:helicase activity"/>
    <property type="evidence" value="ECO:0007669"/>
    <property type="project" value="UniProtKB-KW"/>
</dbReference>
<dbReference type="EMBL" id="AP017895">
    <property type="protein sequence ID" value="BAV88163.1"/>
    <property type="molecule type" value="Genomic_DNA"/>
</dbReference>
<keyword evidence="3" id="KW-1185">Reference proteome</keyword>
<feature type="region of interest" description="Disordered" evidence="1">
    <location>
        <begin position="37"/>
        <end position="65"/>
    </location>
</feature>
<dbReference type="RefSeq" id="WP_236588886.1">
    <property type="nucleotide sequence ID" value="NZ_CP068102.1"/>
</dbReference>
<organism evidence="2 3">
    <name type="scientific">Rothia aeria</name>
    <dbReference type="NCBI Taxonomy" id="172042"/>
    <lineage>
        <taxon>Bacteria</taxon>
        <taxon>Bacillati</taxon>
        <taxon>Actinomycetota</taxon>
        <taxon>Actinomycetes</taxon>
        <taxon>Micrococcales</taxon>
        <taxon>Micrococcaceae</taxon>
        <taxon>Rothia</taxon>
    </lineage>
</organism>
<keyword evidence="2" id="KW-0067">ATP-binding</keyword>
<name>A0A2Z5R0J9_9MICC</name>
<dbReference type="Proteomes" id="UP000250241">
    <property type="component" value="Chromosome"/>
</dbReference>
<protein>
    <submittedName>
        <fullName evidence="2">Helicase PriA</fullName>
    </submittedName>
</protein>
<keyword evidence="2" id="KW-0547">Nucleotide-binding</keyword>
<dbReference type="AlphaFoldDB" id="A0A2Z5R0J9"/>
<evidence type="ECO:0000313" key="2">
    <source>
        <dbReference type="EMBL" id="BAV88163.1"/>
    </source>
</evidence>
<sequence>MLAGAEADVQAFLAELNLPEGVRVTGPVPLDEDFFAHQHSAPAGVESGGEGDISEPSPSGAEDAVPGDWRAILFFTYAQAPQVTHELRSVRAALSALKRVGAVQVRCDGLDVV</sequence>
<dbReference type="GeneID" id="93860763"/>
<keyword evidence="2" id="KW-0347">Helicase</keyword>